<evidence type="ECO:0000259" key="10">
    <source>
        <dbReference type="Pfam" id="PF02744"/>
    </source>
</evidence>
<evidence type="ECO:0000256" key="1">
    <source>
        <dbReference type="ARBA" id="ARBA00010951"/>
    </source>
</evidence>
<evidence type="ECO:0000256" key="6">
    <source>
        <dbReference type="ARBA" id="ARBA00023277"/>
    </source>
</evidence>
<dbReference type="Pfam" id="PF02744">
    <property type="entry name" value="GalP_UDP_tr_C"/>
    <property type="match status" value="1"/>
</dbReference>
<evidence type="ECO:0000259" key="9">
    <source>
        <dbReference type="Pfam" id="PF01087"/>
    </source>
</evidence>
<dbReference type="PANTHER" id="PTHR11943:SF1">
    <property type="entry name" value="GALACTOSE-1-PHOSPHATE URIDYLYLTRANSFERASE"/>
    <property type="match status" value="1"/>
</dbReference>
<feature type="binding site" evidence="8">
    <location>
        <position position="41"/>
    </location>
    <ligand>
        <name>Zn(2+)</name>
        <dbReference type="ChEBI" id="CHEBI:29105"/>
    </ligand>
</feature>
<proteinExistence type="inferred from homology"/>
<evidence type="ECO:0000256" key="5">
    <source>
        <dbReference type="ARBA" id="ARBA00022833"/>
    </source>
</evidence>
<evidence type="ECO:0000256" key="2">
    <source>
        <dbReference type="ARBA" id="ARBA00022679"/>
    </source>
</evidence>
<feature type="binding site" evidence="8">
    <location>
        <position position="94"/>
    </location>
    <ligand>
        <name>Zn(2+)</name>
        <dbReference type="ChEBI" id="CHEBI:29105"/>
    </ligand>
</feature>
<dbReference type="GO" id="GO:0046872">
    <property type="term" value="F:metal ion binding"/>
    <property type="evidence" value="ECO:0007669"/>
    <property type="project" value="UniProtKB-KW"/>
</dbReference>
<dbReference type="EMBL" id="JASNVW010000001">
    <property type="protein sequence ID" value="MDK6027983.1"/>
    <property type="molecule type" value="Genomic_DNA"/>
</dbReference>
<keyword evidence="3 11" id="KW-0548">Nucleotidyltransferase</keyword>
<dbReference type="Gene3D" id="3.30.428.10">
    <property type="entry name" value="HIT-like"/>
    <property type="match status" value="2"/>
</dbReference>
<dbReference type="SUPFAM" id="SSF54197">
    <property type="entry name" value="HIT-like"/>
    <property type="match status" value="2"/>
</dbReference>
<feature type="binding site" evidence="8">
    <location>
        <position position="146"/>
    </location>
    <ligand>
        <name>Zn(2+)</name>
        <dbReference type="ChEBI" id="CHEBI:29105"/>
    </ligand>
</feature>
<evidence type="ECO:0000313" key="11">
    <source>
        <dbReference type="EMBL" id="MDK6027983.1"/>
    </source>
</evidence>
<evidence type="ECO:0000256" key="3">
    <source>
        <dbReference type="ARBA" id="ARBA00022695"/>
    </source>
</evidence>
<dbReference type="GO" id="GO:0008108">
    <property type="term" value="F:UDP-glucose:hexose-1-phosphate uridylyltransferase activity"/>
    <property type="evidence" value="ECO:0007669"/>
    <property type="project" value="UniProtKB-EC"/>
</dbReference>
<dbReference type="InterPro" id="IPR001937">
    <property type="entry name" value="GalP_UDPtransf1"/>
</dbReference>
<keyword evidence="6" id="KW-0119">Carbohydrate metabolism</keyword>
<feature type="domain" description="Galactose-1-phosphate uridyl transferase N-terminal" evidence="9">
    <location>
        <begin position="10"/>
        <end position="158"/>
    </location>
</feature>
<reference evidence="11 12" key="1">
    <citation type="submission" date="2023-05" db="EMBL/GenBank/DDBJ databases">
        <title>A new hyperthermophilic archaea 'Ignisphaera cupida' sp. nov. and description of the family 'Ignisphaeraceae' fam. nov.</title>
        <authorList>
            <person name="Podosokorskaya O.A."/>
            <person name="Elcheninov A.G."/>
            <person name="Klukina A."/>
            <person name="Merkel A.Y."/>
        </authorList>
    </citation>
    <scope>NUCLEOTIDE SEQUENCE [LARGE SCALE GENOMIC DNA]</scope>
    <source>
        <strain evidence="11 12">4213-co</strain>
    </source>
</reference>
<dbReference type="InterPro" id="IPR005849">
    <property type="entry name" value="GalP_Utransf_N"/>
</dbReference>
<feature type="binding site" evidence="8">
    <location>
        <position position="38"/>
    </location>
    <ligand>
        <name>Zn(2+)</name>
        <dbReference type="ChEBI" id="CHEBI:29105"/>
    </ligand>
</feature>
<comment type="cofactor">
    <cofactor evidence="8">
        <name>Zn(2+)</name>
        <dbReference type="ChEBI" id="CHEBI:29105"/>
    </cofactor>
    <text evidence="8">Binds 1 zinc ion per subunit.</text>
</comment>
<keyword evidence="4 8" id="KW-0479">Metal-binding</keyword>
<evidence type="ECO:0000256" key="8">
    <source>
        <dbReference type="PIRSR" id="PIRSR000808-3"/>
    </source>
</evidence>
<sequence>MSNSEELVMELRWDPTLGEWIMVSNIRSARPWQPTSFCPFCPGTPETGYGWKALILENRFPMLIENPPNPSIHRFYKTAKASGKCYVVVETPQHDLDDLSDLPLEQIKYVIELVIEKQKEEMKKDYAEYFLWFRNKGREIGVSLTHPHSQIYVTPFTPIRVLREIENAKIYWEKNRRCLFCDILKVEVEDKTRLLLENTNWVAFMPFYSHWPFEIHIYPKKHIQLLTQLSEVDIVDLAKILKHSLCGLKKLFSKPMPYIMAVHQSPLKGDCSFYHLHIEIYGILRDENKLKYAAGMETGGGNFTYDSVPELNAQKLKKKIIECLNENSL</sequence>
<keyword evidence="2 11" id="KW-0808">Transferase</keyword>
<organism evidence="11 12">
    <name type="scientific">Ignisphaera cupida</name>
    <dbReference type="NCBI Taxonomy" id="3050454"/>
    <lineage>
        <taxon>Archaea</taxon>
        <taxon>Thermoproteota</taxon>
        <taxon>Thermoprotei</taxon>
        <taxon>Desulfurococcales</taxon>
        <taxon>Desulfurococcaceae</taxon>
        <taxon>Ignisphaera</taxon>
    </lineage>
</organism>
<accession>A0ABD4Z783</accession>
<dbReference type="NCBIfam" id="TIGR00209">
    <property type="entry name" value="galT_1"/>
    <property type="match status" value="1"/>
</dbReference>
<dbReference type="EC" id="2.7.7.12" evidence="11"/>
<dbReference type="PIRSF" id="PIRSF000808">
    <property type="entry name" value="GalT"/>
    <property type="match status" value="1"/>
</dbReference>
<evidence type="ECO:0000313" key="12">
    <source>
        <dbReference type="Proteomes" id="UP001529235"/>
    </source>
</evidence>
<comment type="caution">
    <text evidence="11">The sequence shown here is derived from an EMBL/GenBank/DDBJ whole genome shotgun (WGS) entry which is preliminary data.</text>
</comment>
<keyword evidence="5 8" id="KW-0862">Zinc</keyword>
<dbReference type="Proteomes" id="UP001529235">
    <property type="component" value="Unassembled WGS sequence"/>
</dbReference>
<dbReference type="AlphaFoldDB" id="A0ABD4Z783"/>
<dbReference type="InterPro" id="IPR005850">
    <property type="entry name" value="GalP_Utransf_C"/>
</dbReference>
<gene>
    <name evidence="11" type="primary">galT</name>
    <name evidence="11" type="ORF">QPL79_01205</name>
</gene>
<keyword evidence="12" id="KW-1185">Reference proteome</keyword>
<feature type="active site" description="Tele-UMP-histidine intermediate" evidence="7">
    <location>
        <position position="148"/>
    </location>
</feature>
<protein>
    <submittedName>
        <fullName evidence="11">Galactose-1-phosphate uridylyltransferase</fullName>
        <ecNumber evidence="11">2.7.7.12</ecNumber>
    </submittedName>
</protein>
<dbReference type="RefSeq" id="WP_285272961.1">
    <property type="nucleotide sequence ID" value="NZ_JASNVW010000001.1"/>
</dbReference>
<name>A0ABD4Z783_9CREN</name>
<dbReference type="InterPro" id="IPR036265">
    <property type="entry name" value="HIT-like_sf"/>
</dbReference>
<evidence type="ECO:0000256" key="7">
    <source>
        <dbReference type="PIRSR" id="PIRSR000808-1"/>
    </source>
</evidence>
<comment type="similarity">
    <text evidence="1">Belongs to the galactose-1-phosphate uridylyltransferase type 1 family.</text>
</comment>
<dbReference type="Pfam" id="PF01087">
    <property type="entry name" value="GalP_UDP_transf"/>
    <property type="match status" value="1"/>
</dbReference>
<evidence type="ECO:0000256" key="4">
    <source>
        <dbReference type="ARBA" id="ARBA00022723"/>
    </source>
</evidence>
<feature type="domain" description="Galactose-1-phosphate uridyl transferase C-terminal" evidence="10">
    <location>
        <begin position="165"/>
        <end position="317"/>
    </location>
</feature>
<dbReference type="PANTHER" id="PTHR11943">
    <property type="entry name" value="GALACTOSE-1-PHOSPHATE URIDYLYLTRANSFERASE"/>
    <property type="match status" value="1"/>
</dbReference>